<feature type="region of interest" description="G2" evidence="7">
    <location>
        <begin position="77"/>
        <end position="81"/>
    </location>
</feature>
<dbReference type="Gene3D" id="3.40.50.300">
    <property type="entry name" value="P-loop containing nucleotide triphosphate hydrolases"/>
    <property type="match status" value="1"/>
</dbReference>
<gene>
    <name evidence="6 11" type="primary">era</name>
    <name evidence="11" type="ORF">K6V98_06410</name>
</gene>
<dbReference type="CDD" id="cd04163">
    <property type="entry name" value="Era"/>
    <property type="match status" value="1"/>
</dbReference>
<feature type="binding site" evidence="6">
    <location>
        <begin position="160"/>
        <end position="163"/>
    </location>
    <ligand>
        <name>GTP</name>
        <dbReference type="ChEBI" id="CHEBI:37565"/>
    </ligand>
</feature>
<dbReference type="PANTHER" id="PTHR42698">
    <property type="entry name" value="GTPASE ERA"/>
    <property type="match status" value="1"/>
</dbReference>
<comment type="subcellular location">
    <subcellularLocation>
        <location evidence="6">Cytoplasm</location>
    </subcellularLocation>
    <subcellularLocation>
        <location evidence="6">Cell membrane</location>
        <topology evidence="6">Peripheral membrane protein</topology>
    </subcellularLocation>
</comment>
<evidence type="ECO:0000256" key="8">
    <source>
        <dbReference type="RuleBase" id="RU003761"/>
    </source>
</evidence>
<evidence type="ECO:0000259" key="9">
    <source>
        <dbReference type="PROSITE" id="PS50823"/>
    </source>
</evidence>
<dbReference type="InterPro" id="IPR006073">
    <property type="entry name" value="GTP-bd"/>
</dbReference>
<keyword evidence="5 6" id="KW-0342">GTP-binding</keyword>
<feature type="binding site" evidence="6">
    <location>
        <begin position="98"/>
        <end position="102"/>
    </location>
    <ligand>
        <name>GTP</name>
        <dbReference type="ChEBI" id="CHEBI:37565"/>
    </ligand>
</feature>
<dbReference type="NCBIfam" id="NF000908">
    <property type="entry name" value="PRK00089.1"/>
    <property type="match status" value="1"/>
</dbReference>
<organism evidence="11 12">
    <name type="scientific">Collinsella ureilytica</name>
    <dbReference type="NCBI Taxonomy" id="2869515"/>
    <lineage>
        <taxon>Bacteria</taxon>
        <taxon>Bacillati</taxon>
        <taxon>Actinomycetota</taxon>
        <taxon>Coriobacteriia</taxon>
        <taxon>Coriobacteriales</taxon>
        <taxon>Coriobacteriaceae</taxon>
        <taxon>Collinsella</taxon>
    </lineage>
</organism>
<comment type="caution">
    <text evidence="11">The sequence shown here is derived from an EMBL/GenBank/DDBJ whole genome shotgun (WGS) entry which is preliminary data.</text>
</comment>
<name>A0ABS7ML24_9ACTN</name>
<keyword evidence="4 6" id="KW-0694">RNA-binding</keyword>
<dbReference type="Proteomes" id="UP000700908">
    <property type="component" value="Unassembled WGS sequence"/>
</dbReference>
<feature type="region of interest" description="G5" evidence="7">
    <location>
        <begin position="189"/>
        <end position="191"/>
    </location>
</feature>
<feature type="region of interest" description="G1" evidence="7">
    <location>
        <begin position="51"/>
        <end position="58"/>
    </location>
</feature>
<evidence type="ECO:0000313" key="12">
    <source>
        <dbReference type="Proteomes" id="UP000700908"/>
    </source>
</evidence>
<dbReference type="InterPro" id="IPR003593">
    <property type="entry name" value="AAA+_ATPase"/>
</dbReference>
<sequence length="337" mass="36699">MTNDLSQKDLDTLSDDELDAYLASLQDAHLPDEVLGQGAGELKSGFVALVGRPNSGKSTLLNACMGEKIAITSPVAQTTRRRLRAVVRRPNTQIVIVDTPGLHKPKDGLGAELNRTALGEMSDVDVVVFALDATAPFGRGDAWILERMSALSVPKLLVITKADLAGQDQVHDQIQAASTLVSFADVMVVSAQEGFNVEAFVSLVASYLPKGPAWFPEDMDTDEPDEMLVAEFIREKVLRRTKEEVPHSVGVVCNTLERGKGGLVRIHATIYVEREGQKGILIGKGGEMIKRVGTDARRDLERLFGARVYLDLDVGVKTRWRDSDREIQLFGYGADGS</sequence>
<dbReference type="NCBIfam" id="TIGR00231">
    <property type="entry name" value="small_GTP"/>
    <property type="match status" value="1"/>
</dbReference>
<comment type="function">
    <text evidence="6">An essential GTPase that binds both GDP and GTP, with rapid nucleotide exchange. Plays a role in 16S rRNA processing and 30S ribosomal subunit biogenesis and possibly also in cell cycle regulation and energy metabolism.</text>
</comment>
<evidence type="ECO:0000259" key="10">
    <source>
        <dbReference type="PROSITE" id="PS51713"/>
    </source>
</evidence>
<dbReference type="InterPro" id="IPR005225">
    <property type="entry name" value="Small_GTP-bd"/>
</dbReference>
<dbReference type="InterPro" id="IPR009019">
    <property type="entry name" value="KH_sf_prok-type"/>
</dbReference>
<dbReference type="InterPro" id="IPR005662">
    <property type="entry name" value="GTPase_Era-like"/>
</dbReference>
<keyword evidence="6" id="KW-0690">Ribosome biogenesis</keyword>
<comment type="subunit">
    <text evidence="6">Monomer.</text>
</comment>
<feature type="domain" description="KH type-2" evidence="9">
    <location>
        <begin position="233"/>
        <end position="318"/>
    </location>
</feature>
<dbReference type="NCBIfam" id="TIGR00436">
    <property type="entry name" value="era"/>
    <property type="match status" value="1"/>
</dbReference>
<accession>A0ABS7ML24</accession>
<dbReference type="PROSITE" id="PS51713">
    <property type="entry name" value="G_ERA"/>
    <property type="match status" value="1"/>
</dbReference>
<feature type="domain" description="Era-type G" evidence="10">
    <location>
        <begin position="43"/>
        <end position="210"/>
    </location>
</feature>
<dbReference type="PRINTS" id="PR00326">
    <property type="entry name" value="GTP1OBG"/>
</dbReference>
<dbReference type="InterPro" id="IPR030388">
    <property type="entry name" value="G_ERA_dom"/>
</dbReference>
<dbReference type="PANTHER" id="PTHR42698:SF1">
    <property type="entry name" value="GTPASE ERA, MITOCHONDRIAL"/>
    <property type="match status" value="1"/>
</dbReference>
<evidence type="ECO:0000256" key="2">
    <source>
        <dbReference type="ARBA" id="ARBA00020484"/>
    </source>
</evidence>
<dbReference type="EMBL" id="JAIMFO010000007">
    <property type="protein sequence ID" value="MBY4797977.1"/>
    <property type="molecule type" value="Genomic_DNA"/>
</dbReference>
<dbReference type="Pfam" id="PF07650">
    <property type="entry name" value="KH_2"/>
    <property type="match status" value="1"/>
</dbReference>
<feature type="region of interest" description="G3" evidence="7">
    <location>
        <begin position="98"/>
        <end position="101"/>
    </location>
</feature>
<keyword evidence="6" id="KW-0963">Cytoplasm</keyword>
<evidence type="ECO:0000256" key="5">
    <source>
        <dbReference type="ARBA" id="ARBA00023134"/>
    </source>
</evidence>
<dbReference type="PROSITE" id="PS50823">
    <property type="entry name" value="KH_TYPE_2"/>
    <property type="match status" value="1"/>
</dbReference>
<comment type="similarity">
    <text evidence="1 6 7 8">Belongs to the TRAFAC class TrmE-Era-EngA-EngB-Septin-like GTPase superfamily. Era GTPase family.</text>
</comment>
<evidence type="ECO:0000256" key="1">
    <source>
        <dbReference type="ARBA" id="ARBA00007921"/>
    </source>
</evidence>
<evidence type="ECO:0000256" key="3">
    <source>
        <dbReference type="ARBA" id="ARBA00022741"/>
    </source>
</evidence>
<evidence type="ECO:0000256" key="4">
    <source>
        <dbReference type="ARBA" id="ARBA00022884"/>
    </source>
</evidence>
<keyword evidence="6" id="KW-0699">rRNA-binding</keyword>
<protein>
    <recommendedName>
        <fullName evidence="2 6">GTPase Era</fullName>
    </recommendedName>
</protein>
<feature type="binding site" evidence="6">
    <location>
        <begin position="51"/>
        <end position="58"/>
    </location>
    <ligand>
        <name>GTP</name>
        <dbReference type="ChEBI" id="CHEBI:37565"/>
    </ligand>
</feature>
<keyword evidence="12" id="KW-1185">Reference proteome</keyword>
<dbReference type="SMART" id="SM00382">
    <property type="entry name" value="AAA"/>
    <property type="match status" value="1"/>
</dbReference>
<dbReference type="Pfam" id="PF01926">
    <property type="entry name" value="MMR_HSR1"/>
    <property type="match status" value="1"/>
</dbReference>
<evidence type="ECO:0000256" key="6">
    <source>
        <dbReference type="HAMAP-Rule" id="MF_00367"/>
    </source>
</evidence>
<keyword evidence="6" id="KW-1003">Cell membrane</keyword>
<dbReference type="RefSeq" id="WP_222199694.1">
    <property type="nucleotide sequence ID" value="NZ_JAIMFO010000007.1"/>
</dbReference>
<dbReference type="Gene3D" id="3.30.300.20">
    <property type="match status" value="1"/>
</dbReference>
<dbReference type="SUPFAM" id="SSF54814">
    <property type="entry name" value="Prokaryotic type KH domain (KH-domain type II)"/>
    <property type="match status" value="1"/>
</dbReference>
<dbReference type="CDD" id="cd22534">
    <property type="entry name" value="KH-II_Era"/>
    <property type="match status" value="1"/>
</dbReference>
<dbReference type="InterPro" id="IPR027417">
    <property type="entry name" value="P-loop_NTPase"/>
</dbReference>
<evidence type="ECO:0000256" key="7">
    <source>
        <dbReference type="PROSITE-ProRule" id="PRU01050"/>
    </source>
</evidence>
<dbReference type="SUPFAM" id="SSF52540">
    <property type="entry name" value="P-loop containing nucleoside triphosphate hydrolases"/>
    <property type="match status" value="1"/>
</dbReference>
<dbReference type="InterPro" id="IPR004044">
    <property type="entry name" value="KH_dom_type_2"/>
</dbReference>
<reference evidence="11 12" key="1">
    <citation type="submission" date="2021-08" db="EMBL/GenBank/DDBJ databases">
        <title>Collinsella faecalis sp. nov. isolated from swine faeces.</title>
        <authorList>
            <person name="Oh B.S."/>
            <person name="Lee J.H."/>
        </authorList>
    </citation>
    <scope>NUCLEOTIDE SEQUENCE [LARGE SCALE GENOMIC DNA]</scope>
    <source>
        <strain evidence="11 12">AGMB00827</strain>
    </source>
</reference>
<dbReference type="InterPro" id="IPR015946">
    <property type="entry name" value="KH_dom-like_a/b"/>
</dbReference>
<dbReference type="HAMAP" id="MF_00367">
    <property type="entry name" value="GTPase_Era"/>
    <property type="match status" value="1"/>
</dbReference>
<proteinExistence type="inferred from homology"/>
<keyword evidence="6" id="KW-0472">Membrane</keyword>
<keyword evidence="3 6" id="KW-0547">Nucleotide-binding</keyword>
<evidence type="ECO:0000313" key="11">
    <source>
        <dbReference type="EMBL" id="MBY4797977.1"/>
    </source>
</evidence>
<feature type="region of interest" description="G4" evidence="7">
    <location>
        <begin position="160"/>
        <end position="163"/>
    </location>
</feature>